<dbReference type="InterPro" id="IPR007527">
    <property type="entry name" value="Znf_SWIM"/>
</dbReference>
<reference evidence="4" key="3">
    <citation type="journal article" date="2014" name="Nature">
        <title>Elephant shark genome provides unique insights into gnathostome evolution.</title>
        <authorList>
            <consortium name="International Elephant Shark Genome Sequencing Consortium"/>
            <person name="Venkatesh B."/>
            <person name="Lee A.P."/>
            <person name="Ravi V."/>
            <person name="Maurya A.K."/>
            <person name="Lian M.M."/>
            <person name="Swann J.B."/>
            <person name="Ohta Y."/>
            <person name="Flajnik M.F."/>
            <person name="Sutoh Y."/>
            <person name="Kasahara M."/>
            <person name="Hoon S."/>
            <person name="Gangu V."/>
            <person name="Roy S.W."/>
            <person name="Irimia M."/>
            <person name="Korzh V."/>
            <person name="Kondrychyn I."/>
            <person name="Lim Z.W."/>
            <person name="Tay B.H."/>
            <person name="Tohari S."/>
            <person name="Kong K.W."/>
            <person name="Ho S."/>
            <person name="Lorente-Galdos B."/>
            <person name="Quilez J."/>
            <person name="Marques-Bonet T."/>
            <person name="Raney B.J."/>
            <person name="Ingham P.W."/>
            <person name="Tay A."/>
            <person name="Hillier L.W."/>
            <person name="Minx P."/>
            <person name="Boehm T."/>
            <person name="Wilson R.K."/>
            <person name="Brenner S."/>
            <person name="Warren W.C."/>
        </authorList>
    </citation>
    <scope>NUCLEOTIDE SEQUENCE [LARGE SCALE GENOMIC DNA]</scope>
</reference>
<keyword evidence="1" id="KW-0862">Zinc</keyword>
<dbReference type="GO" id="GO:0097196">
    <property type="term" value="C:Shu complex"/>
    <property type="evidence" value="ECO:0007669"/>
    <property type="project" value="TreeGrafter"/>
</dbReference>
<evidence type="ECO:0000313" key="3">
    <source>
        <dbReference type="Ensembl" id="ENSCMIP00000029150.1"/>
    </source>
</evidence>
<accession>A0A4W3J9P9</accession>
<dbReference type="AlphaFoldDB" id="A0A4W3J9P9"/>
<dbReference type="Proteomes" id="UP000314986">
    <property type="component" value="Unassembled WGS sequence"/>
</dbReference>
<reference evidence="4" key="1">
    <citation type="journal article" date="2006" name="Science">
        <title>Ancient noncoding elements conserved in the human genome.</title>
        <authorList>
            <person name="Venkatesh B."/>
            <person name="Kirkness E.F."/>
            <person name="Loh Y.H."/>
            <person name="Halpern A.L."/>
            <person name="Lee A.P."/>
            <person name="Johnson J."/>
            <person name="Dandona N."/>
            <person name="Viswanathan L.D."/>
            <person name="Tay A."/>
            <person name="Venter J.C."/>
            <person name="Strausberg R.L."/>
            <person name="Brenner S."/>
        </authorList>
    </citation>
    <scope>NUCLEOTIDE SEQUENCE [LARGE SCALE GENOMIC DNA]</scope>
</reference>
<dbReference type="InParanoid" id="A0A4W3J9P9"/>
<sequence>MSAGTLSVIAEELLKEVKKVYQESSQLTDELLLALKFIFGSTALHALDLVDQCSVTLISSPSGRTVYQVLGSSRQTYICLSFCHYCSCPAFMYSVIRRNDNILCKHILAAYLCQAMGLCHDQKVSDKQLTSLLLAKHNGVSSAV</sequence>
<reference evidence="4" key="2">
    <citation type="journal article" date="2007" name="PLoS Biol.">
        <title>Survey sequencing and comparative analysis of the elephant shark (Callorhinchus milii) genome.</title>
        <authorList>
            <person name="Venkatesh B."/>
            <person name="Kirkness E.F."/>
            <person name="Loh Y.H."/>
            <person name="Halpern A.L."/>
            <person name="Lee A.P."/>
            <person name="Johnson J."/>
            <person name="Dandona N."/>
            <person name="Viswanathan L.D."/>
            <person name="Tay A."/>
            <person name="Venter J.C."/>
            <person name="Strausberg R.L."/>
            <person name="Brenner S."/>
        </authorList>
    </citation>
    <scope>NUCLEOTIDE SEQUENCE [LARGE SCALE GENOMIC DNA]</scope>
</reference>
<reference evidence="3" key="5">
    <citation type="submission" date="2025-09" db="UniProtKB">
        <authorList>
            <consortium name="Ensembl"/>
        </authorList>
    </citation>
    <scope>IDENTIFICATION</scope>
</reference>
<dbReference type="OMA" id="YTCYTSC"/>
<keyword evidence="4" id="KW-1185">Reference proteome</keyword>
<gene>
    <name evidence="3" type="primary">zswim7</name>
</gene>
<evidence type="ECO:0000313" key="4">
    <source>
        <dbReference type="Proteomes" id="UP000314986"/>
    </source>
</evidence>
<keyword evidence="1" id="KW-0863">Zinc-finger</keyword>
<dbReference type="Pfam" id="PF04434">
    <property type="entry name" value="SWIM"/>
    <property type="match status" value="1"/>
</dbReference>
<organism evidence="3 4">
    <name type="scientific">Callorhinchus milii</name>
    <name type="common">Ghost shark</name>
    <dbReference type="NCBI Taxonomy" id="7868"/>
    <lineage>
        <taxon>Eukaryota</taxon>
        <taxon>Metazoa</taxon>
        <taxon>Chordata</taxon>
        <taxon>Craniata</taxon>
        <taxon>Vertebrata</taxon>
        <taxon>Chondrichthyes</taxon>
        <taxon>Holocephali</taxon>
        <taxon>Chimaeriformes</taxon>
        <taxon>Callorhinchidae</taxon>
        <taxon>Callorhinchus</taxon>
    </lineage>
</organism>
<dbReference type="Ensembl" id="ENSCMIT00000029615.1">
    <property type="protein sequence ID" value="ENSCMIP00000029150.1"/>
    <property type="gene ID" value="ENSCMIG00000012622.1"/>
</dbReference>
<dbReference type="PANTHER" id="PTHR28498">
    <property type="entry name" value="ZINC FINGER SWIM DOMAIN-CONTAINING PROTEIN 7"/>
    <property type="match status" value="1"/>
</dbReference>
<keyword evidence="1" id="KW-0479">Metal-binding</keyword>
<evidence type="ECO:0000259" key="2">
    <source>
        <dbReference type="PROSITE" id="PS50966"/>
    </source>
</evidence>
<protein>
    <submittedName>
        <fullName evidence="3">Zinc finger SWIM-type containing 7</fullName>
    </submittedName>
</protein>
<dbReference type="GO" id="GO:0008270">
    <property type="term" value="F:zinc ion binding"/>
    <property type="evidence" value="ECO:0007669"/>
    <property type="project" value="UniProtKB-KW"/>
</dbReference>
<reference evidence="3" key="4">
    <citation type="submission" date="2025-08" db="UniProtKB">
        <authorList>
            <consortium name="Ensembl"/>
        </authorList>
    </citation>
    <scope>IDENTIFICATION</scope>
</reference>
<feature type="domain" description="SWIM-type" evidence="2">
    <location>
        <begin position="67"/>
        <end position="115"/>
    </location>
</feature>
<dbReference type="PROSITE" id="PS50966">
    <property type="entry name" value="ZF_SWIM"/>
    <property type="match status" value="1"/>
</dbReference>
<dbReference type="STRING" id="7868.ENSCMIP00000029150"/>
<name>A0A4W3J9P9_CALMI</name>
<dbReference type="GeneTree" id="ENSGT00390000017523"/>
<dbReference type="PANTHER" id="PTHR28498:SF1">
    <property type="entry name" value="ZINC FINGER SWIM DOMAIN-CONTAINING PROTEIN 7"/>
    <property type="match status" value="1"/>
</dbReference>
<proteinExistence type="predicted"/>
<evidence type="ECO:0000256" key="1">
    <source>
        <dbReference type="PROSITE-ProRule" id="PRU00325"/>
    </source>
</evidence>
<dbReference type="GO" id="GO:0000724">
    <property type="term" value="P:double-strand break repair via homologous recombination"/>
    <property type="evidence" value="ECO:0007669"/>
    <property type="project" value="TreeGrafter"/>
</dbReference>